<protein>
    <recommendedName>
        <fullName evidence="5">GTP cyclohydrolase 1</fullName>
        <ecNumber evidence="4">3.5.4.16</ecNumber>
    </recommendedName>
    <alternativeName>
        <fullName evidence="7">GTP cyclohydrolase I</fullName>
    </alternativeName>
</protein>
<dbReference type="NCBIfam" id="NF006825">
    <property type="entry name" value="PRK09347.1-2"/>
    <property type="match status" value="1"/>
</dbReference>
<dbReference type="HAMAP" id="MF_00223">
    <property type="entry name" value="FolE"/>
    <property type="match status" value="1"/>
</dbReference>
<dbReference type="EC" id="3.5.4.16" evidence="4"/>
<dbReference type="AlphaFoldDB" id="A0A5A8EKU3"/>
<dbReference type="UniPathway" id="UPA00848">
    <property type="reaction ID" value="UER00151"/>
</dbReference>
<evidence type="ECO:0000256" key="7">
    <source>
        <dbReference type="ARBA" id="ARBA00030854"/>
    </source>
</evidence>
<keyword evidence="6" id="KW-0378">Hydrolase</keyword>
<dbReference type="GO" id="GO:0046654">
    <property type="term" value="P:tetrahydrofolate biosynthetic process"/>
    <property type="evidence" value="ECO:0007669"/>
    <property type="project" value="InterPro"/>
</dbReference>
<evidence type="ECO:0000313" key="10">
    <source>
        <dbReference type="EMBL" id="KAA0172065.1"/>
    </source>
</evidence>
<comment type="catalytic activity">
    <reaction evidence="1">
        <text>GTP + H2O = 7,8-dihydroneopterin 3'-triphosphate + formate + H(+)</text>
        <dbReference type="Rhea" id="RHEA:17473"/>
        <dbReference type="ChEBI" id="CHEBI:15377"/>
        <dbReference type="ChEBI" id="CHEBI:15378"/>
        <dbReference type="ChEBI" id="CHEBI:15740"/>
        <dbReference type="ChEBI" id="CHEBI:37565"/>
        <dbReference type="ChEBI" id="CHEBI:58462"/>
        <dbReference type="EC" id="3.5.4.16"/>
    </reaction>
</comment>
<dbReference type="EMBL" id="VLTM01000012">
    <property type="protein sequence ID" value="KAA0165512.1"/>
    <property type="molecule type" value="Genomic_DNA"/>
</dbReference>
<comment type="caution">
    <text evidence="11">The sequence shown here is derived from an EMBL/GenBank/DDBJ whole genome shotgun (WGS) entry which is preliminary data.</text>
</comment>
<dbReference type="InterPro" id="IPR018234">
    <property type="entry name" value="GTP_CycHdrlase_I_CS"/>
</dbReference>
<evidence type="ECO:0000313" key="13">
    <source>
        <dbReference type="Proteomes" id="UP000324907"/>
    </source>
</evidence>
<dbReference type="EMBL" id="VLTO01000002">
    <property type="protein sequence ID" value="KAA0177924.1"/>
    <property type="molecule type" value="Genomic_DNA"/>
</dbReference>
<dbReference type="PANTHER" id="PTHR11109:SF7">
    <property type="entry name" value="GTP CYCLOHYDROLASE 1"/>
    <property type="match status" value="1"/>
</dbReference>
<evidence type="ECO:0000256" key="1">
    <source>
        <dbReference type="ARBA" id="ARBA00001052"/>
    </source>
</evidence>
<dbReference type="SUPFAM" id="SSF55620">
    <property type="entry name" value="Tetrahydrobiopterin biosynthesis enzymes-like"/>
    <property type="match status" value="1"/>
</dbReference>
<evidence type="ECO:0000313" key="14">
    <source>
        <dbReference type="Proteomes" id="UP000325113"/>
    </source>
</evidence>
<dbReference type="GO" id="GO:0005525">
    <property type="term" value="F:GTP binding"/>
    <property type="evidence" value="ECO:0007669"/>
    <property type="project" value="TreeGrafter"/>
</dbReference>
<comment type="similarity">
    <text evidence="3">Belongs to the GTP cyclohydrolase I family.</text>
</comment>
<dbReference type="Gene3D" id="1.10.286.10">
    <property type="match status" value="1"/>
</dbReference>
<dbReference type="GO" id="GO:0006729">
    <property type="term" value="P:tetrahydrobiopterin biosynthetic process"/>
    <property type="evidence" value="ECO:0007669"/>
    <property type="project" value="TreeGrafter"/>
</dbReference>
<feature type="domain" description="GTP cyclohydrolase I" evidence="8">
    <location>
        <begin position="69"/>
        <end position="244"/>
    </location>
</feature>
<dbReference type="GO" id="GO:0005737">
    <property type="term" value="C:cytoplasm"/>
    <property type="evidence" value="ECO:0007669"/>
    <property type="project" value="TreeGrafter"/>
</dbReference>
<dbReference type="PROSITE" id="PS00860">
    <property type="entry name" value="GTP_CYCLOHYDROL_1_2"/>
    <property type="match status" value="1"/>
</dbReference>
<dbReference type="OrthoDB" id="4966at2759"/>
<dbReference type="Pfam" id="PF01227">
    <property type="entry name" value="GTP_cyclohydroI"/>
    <property type="match status" value="1"/>
</dbReference>
<evidence type="ECO:0000256" key="2">
    <source>
        <dbReference type="ARBA" id="ARBA00005080"/>
    </source>
</evidence>
<organism evidence="11 12">
    <name type="scientific">Cafeteria roenbergensis</name>
    <name type="common">Marine flagellate</name>
    <dbReference type="NCBI Taxonomy" id="33653"/>
    <lineage>
        <taxon>Eukaryota</taxon>
        <taxon>Sar</taxon>
        <taxon>Stramenopiles</taxon>
        <taxon>Bigyra</taxon>
        <taxon>Opalozoa</taxon>
        <taxon>Bicosoecida</taxon>
        <taxon>Cafeteriaceae</taxon>
        <taxon>Cafeteria</taxon>
    </lineage>
</organism>
<dbReference type="EMBL" id="VLTL01000003">
    <property type="protein sequence ID" value="KAA0172065.1"/>
    <property type="molecule type" value="Genomic_DNA"/>
</dbReference>
<dbReference type="InterPro" id="IPR020602">
    <property type="entry name" value="GTP_CycHdrlase_I_dom"/>
</dbReference>
<dbReference type="GO" id="GO:0003934">
    <property type="term" value="F:GTP cyclohydrolase I activity"/>
    <property type="evidence" value="ECO:0007669"/>
    <property type="project" value="UniProtKB-EC"/>
</dbReference>
<accession>A0A5A8EKU3</accession>
<reference evidence="12 13" key="1">
    <citation type="submission" date="2019-07" db="EMBL/GenBank/DDBJ databases">
        <title>Genomes of Cafeteria roenbergensis.</title>
        <authorList>
            <person name="Fischer M.G."/>
            <person name="Hackl T."/>
            <person name="Roman M."/>
        </authorList>
    </citation>
    <scope>NUCLEOTIDE SEQUENCE [LARGE SCALE GENOMIC DNA]</scope>
    <source>
        <strain evidence="9 14">Cflag</strain>
        <strain evidence="11 12">E4-10P</strain>
        <strain evidence="10 13">RCC970-E3</strain>
    </source>
</reference>
<dbReference type="NCBIfam" id="NF006826">
    <property type="entry name" value="PRK09347.1-3"/>
    <property type="match status" value="1"/>
</dbReference>
<evidence type="ECO:0000256" key="6">
    <source>
        <dbReference type="ARBA" id="ARBA00022801"/>
    </source>
</evidence>
<evidence type="ECO:0000313" key="12">
    <source>
        <dbReference type="Proteomes" id="UP000322899"/>
    </source>
</evidence>
<dbReference type="GO" id="GO:0008270">
    <property type="term" value="F:zinc ion binding"/>
    <property type="evidence" value="ECO:0007669"/>
    <property type="project" value="TreeGrafter"/>
</dbReference>
<dbReference type="InterPro" id="IPR043133">
    <property type="entry name" value="GTP-CH-I_C/QueF"/>
</dbReference>
<dbReference type="NCBIfam" id="TIGR00063">
    <property type="entry name" value="folE"/>
    <property type="match status" value="1"/>
</dbReference>
<dbReference type="FunFam" id="3.30.1130.10:FF:000001">
    <property type="entry name" value="GTP cyclohydrolase 1"/>
    <property type="match status" value="1"/>
</dbReference>
<dbReference type="PANTHER" id="PTHR11109">
    <property type="entry name" value="GTP CYCLOHYDROLASE I"/>
    <property type="match status" value="1"/>
</dbReference>
<proteinExistence type="inferred from homology"/>
<dbReference type="InterPro" id="IPR001474">
    <property type="entry name" value="GTP_CycHdrlase_I"/>
</dbReference>
<dbReference type="InterPro" id="IPR043134">
    <property type="entry name" value="GTP-CH-I_N"/>
</dbReference>
<evidence type="ECO:0000256" key="5">
    <source>
        <dbReference type="ARBA" id="ARBA00017272"/>
    </source>
</evidence>
<evidence type="ECO:0000256" key="3">
    <source>
        <dbReference type="ARBA" id="ARBA00008085"/>
    </source>
</evidence>
<comment type="pathway">
    <text evidence="2">Cofactor biosynthesis; 7,8-dihydroneopterin triphosphate biosynthesis; 7,8-dihydroneopterin triphosphate from GTP: step 1/1.</text>
</comment>
<sequence>MMPARAAGAADAGADKDTKLVTAVAGAAAADPAASGVGNGAAKRDPRLAIPDDVLPGDVRRDRLGRMMDACRVLLEEIGEDVTRDGIAKTPLRMAKALLECTAGYAQDPREILESALFDVDAGGGMVVVKDIAFHSMCEHHVLPFAGKAHIAYLPGDRVVGLSKLARATDAIAKRLQVQERLTRQIAEAVRDAVGADDVAVITTAEHMCMSMRGASKPGAATTSTVFLGRFATDSALQTQLLMQLK</sequence>
<name>A0A5A8EKU3_CAFRO</name>
<evidence type="ECO:0000259" key="8">
    <source>
        <dbReference type="Pfam" id="PF01227"/>
    </source>
</evidence>
<dbReference type="Gene3D" id="3.30.1130.10">
    <property type="match status" value="1"/>
</dbReference>
<evidence type="ECO:0000313" key="11">
    <source>
        <dbReference type="EMBL" id="KAA0177924.1"/>
    </source>
</evidence>
<dbReference type="Proteomes" id="UP000322899">
    <property type="component" value="Unassembled WGS sequence"/>
</dbReference>
<evidence type="ECO:0000256" key="4">
    <source>
        <dbReference type="ARBA" id="ARBA00012715"/>
    </source>
</evidence>
<dbReference type="PROSITE" id="PS00859">
    <property type="entry name" value="GTP_CYCLOHYDROL_1_1"/>
    <property type="match status" value="1"/>
</dbReference>
<gene>
    <name evidence="11" type="ORF">FNF27_00472</name>
    <name evidence="10" type="ORF">FNF28_00382</name>
    <name evidence="9" type="ORF">FNF31_01857</name>
</gene>
<evidence type="ECO:0000313" key="9">
    <source>
        <dbReference type="EMBL" id="KAA0165512.1"/>
    </source>
</evidence>
<dbReference type="Proteomes" id="UP000324907">
    <property type="component" value="Unassembled WGS sequence"/>
</dbReference>
<dbReference type="Proteomes" id="UP000325113">
    <property type="component" value="Unassembled WGS sequence"/>
</dbReference>